<sequence>MVTIRPATKTDLPELLRIYTPYVEASTASFDEAAPTLSTFTTQYEQIQHDYPYLIAESAGELLGYCYAHAYSNRNAYQWSSEVTIYLKPAAQGQHVGTQLYQALEQQLINQNIYNVFACITGSNEASLIFHAHCGYAEVGHFKASGFKHGQWLDTIWMQKELQPLSDNQPQPFMARTN</sequence>
<dbReference type="SUPFAM" id="SSF55729">
    <property type="entry name" value="Acyl-CoA N-acyltransferases (Nat)"/>
    <property type="match status" value="1"/>
</dbReference>
<name>A0A0R2JIH2_9LACO</name>
<dbReference type="PATRIC" id="fig|1620.3.peg.630"/>
<dbReference type="CDD" id="cd04301">
    <property type="entry name" value="NAT_SF"/>
    <property type="match status" value="1"/>
</dbReference>
<dbReference type="Proteomes" id="UP000051673">
    <property type="component" value="Unassembled WGS sequence"/>
</dbReference>
<dbReference type="PANTHER" id="PTHR43072:SF8">
    <property type="entry name" value="ACYLTRANSFERASE FABY-RELATED"/>
    <property type="match status" value="1"/>
</dbReference>
<gene>
    <name evidence="2" type="ORF">IV67_GL000622</name>
</gene>
<dbReference type="AlphaFoldDB" id="A0A0R2JIH2"/>
<evidence type="ECO:0000313" key="3">
    <source>
        <dbReference type="Proteomes" id="UP000051673"/>
    </source>
</evidence>
<proteinExistence type="predicted"/>
<evidence type="ECO:0000259" key="1">
    <source>
        <dbReference type="PROSITE" id="PS51186"/>
    </source>
</evidence>
<dbReference type="EMBL" id="JQCD01000024">
    <property type="protein sequence ID" value="KRN77103.1"/>
    <property type="molecule type" value="Genomic_DNA"/>
</dbReference>
<dbReference type="PROSITE" id="PS51186">
    <property type="entry name" value="GNAT"/>
    <property type="match status" value="1"/>
</dbReference>
<organism evidence="2 3">
    <name type="scientific">Weissella minor</name>
    <dbReference type="NCBI Taxonomy" id="1620"/>
    <lineage>
        <taxon>Bacteria</taxon>
        <taxon>Bacillati</taxon>
        <taxon>Bacillota</taxon>
        <taxon>Bacilli</taxon>
        <taxon>Lactobacillales</taxon>
        <taxon>Lactobacillaceae</taxon>
        <taxon>Weissella</taxon>
    </lineage>
</organism>
<keyword evidence="3" id="KW-1185">Reference proteome</keyword>
<dbReference type="Pfam" id="PF13420">
    <property type="entry name" value="Acetyltransf_4"/>
    <property type="match status" value="1"/>
</dbReference>
<accession>A0A0R2JIH2</accession>
<dbReference type="Gene3D" id="3.40.630.30">
    <property type="match status" value="1"/>
</dbReference>
<dbReference type="GO" id="GO:0016747">
    <property type="term" value="F:acyltransferase activity, transferring groups other than amino-acyl groups"/>
    <property type="evidence" value="ECO:0007669"/>
    <property type="project" value="InterPro"/>
</dbReference>
<dbReference type="InterPro" id="IPR016181">
    <property type="entry name" value="Acyl_CoA_acyltransferase"/>
</dbReference>
<dbReference type="OrthoDB" id="9798006at2"/>
<protein>
    <recommendedName>
        <fullName evidence="1">N-acetyltransferase domain-containing protein</fullName>
    </recommendedName>
</protein>
<dbReference type="InterPro" id="IPR000182">
    <property type="entry name" value="GNAT_dom"/>
</dbReference>
<comment type="caution">
    <text evidence="2">The sequence shown here is derived from an EMBL/GenBank/DDBJ whole genome shotgun (WGS) entry which is preliminary data.</text>
</comment>
<evidence type="ECO:0000313" key="2">
    <source>
        <dbReference type="EMBL" id="KRN77103.1"/>
    </source>
</evidence>
<feature type="domain" description="N-acetyltransferase" evidence="1">
    <location>
        <begin position="2"/>
        <end position="163"/>
    </location>
</feature>
<reference evidence="2 3" key="1">
    <citation type="journal article" date="2015" name="Genome Announc.">
        <title>Expanding the biotechnology potential of lactobacilli through comparative genomics of 213 strains and associated genera.</title>
        <authorList>
            <person name="Sun Z."/>
            <person name="Harris H.M."/>
            <person name="McCann A."/>
            <person name="Guo C."/>
            <person name="Argimon S."/>
            <person name="Zhang W."/>
            <person name="Yang X."/>
            <person name="Jeffery I.B."/>
            <person name="Cooney J.C."/>
            <person name="Kagawa T.F."/>
            <person name="Liu W."/>
            <person name="Song Y."/>
            <person name="Salvetti E."/>
            <person name="Wrobel A."/>
            <person name="Rasinkangas P."/>
            <person name="Parkhill J."/>
            <person name="Rea M.C."/>
            <person name="O'Sullivan O."/>
            <person name="Ritari J."/>
            <person name="Douillard F.P."/>
            <person name="Paul Ross R."/>
            <person name="Yang R."/>
            <person name="Briner A.E."/>
            <person name="Felis G.E."/>
            <person name="de Vos W.M."/>
            <person name="Barrangou R."/>
            <person name="Klaenhammer T.R."/>
            <person name="Caufield P.W."/>
            <person name="Cui Y."/>
            <person name="Zhang H."/>
            <person name="O'Toole P.W."/>
        </authorList>
    </citation>
    <scope>NUCLEOTIDE SEQUENCE [LARGE SCALE GENOMIC DNA]</scope>
    <source>
        <strain evidence="2 3">DSM 20014</strain>
    </source>
</reference>
<dbReference type="RefSeq" id="WP_057788057.1">
    <property type="nucleotide sequence ID" value="NZ_JQCD01000024.1"/>
</dbReference>
<dbReference type="STRING" id="1620.IV67_GL000622"/>
<dbReference type="PANTHER" id="PTHR43072">
    <property type="entry name" value="N-ACETYLTRANSFERASE"/>
    <property type="match status" value="1"/>
</dbReference>